<reference evidence="1 2" key="1">
    <citation type="submission" date="2016-10" db="EMBL/GenBank/DDBJ databases">
        <authorList>
            <person name="Varghese N."/>
            <person name="Submissions S."/>
        </authorList>
    </citation>
    <scope>NUCLEOTIDE SEQUENCE [LARGE SCALE GENOMIC DNA]</scope>
    <source>
        <strain evidence="1 2">DSM 16643</strain>
    </source>
</reference>
<sequence length="769" mass="90533">MSENNLKKYVDDFFEGLELYDDYKNGHNYKGLLTAAIDVFLEHENNYTAFEIYQTFFMIYQITPENKSEEKKQKCNLVSEPNTLLDLVNIMKDYEEKTGDLIERQRDHFIHSVNVFLLGLAIYSQNKNYRDVFKSYVEKSEYEKFYKTKDKELSDEEFLYRWGVASLFHDIGYPFEIIGKQLNKFINDGVKSISNTYDVEVSIDFNDFNEFNSIVRLEPYDFADNYRARYDNSKIIDLFKPTEIMAHKIAHNFKFNKNQYNDLLKHLNAFISYMKENNFIDHGFFSAILVLNSYGNLIQKYAKNKDFFFYPIVDSASAILLHNYYNKTLQKDPFSLGPLYVESYPIAFLLILCDELQEWNRQPFGVIDKQKDHVNDLNITIDNSNMDVEYILNSGSMGLGFHKEKKAFIYEVLDIERTVFPKGLSVTIPETDFEQEAMLDMDISDIDAPHLLLRNLEKLARKINLQYNDTKNDEFESGKEDEIDEEIEIEMFNSLRSDLKLSNIRQARSIPKKLDMIGCVIADKSDERPAITEFLKKEVTDLAIFEHMEWMEEKENTGWTLTDGDKDEVNLKTPYLVPWDDLDPKIQQYDIDAVKNIPSLLDSIGLKVVRSRLRLLTFEMHKFYLKETGVKTVEVDGVEKNISDCTPKELFDVLPNHIQYSNYKQADFIVKILKERKYELVDKTDKREKIEVFDEKDLEYFAKREHKNWYNLRVNLGWTYGNGEGKTSPNLVSWDKLGDEIKEENKRTFKNLPIMCDMPLIQLKIVRSE</sequence>
<evidence type="ECO:0008006" key="3">
    <source>
        <dbReference type="Google" id="ProtNLM"/>
    </source>
</evidence>
<evidence type="ECO:0000313" key="1">
    <source>
        <dbReference type="EMBL" id="SDA48374.1"/>
    </source>
</evidence>
<keyword evidence="2" id="KW-1185">Reference proteome</keyword>
<organism evidence="1 2">
    <name type="scientific">Methanobrevibacter millerae</name>
    <dbReference type="NCBI Taxonomy" id="230361"/>
    <lineage>
        <taxon>Archaea</taxon>
        <taxon>Methanobacteriati</taxon>
        <taxon>Methanobacteriota</taxon>
        <taxon>Methanomada group</taxon>
        <taxon>Methanobacteria</taxon>
        <taxon>Methanobacteriales</taxon>
        <taxon>Methanobacteriaceae</taxon>
        <taxon>Methanobrevibacter</taxon>
    </lineage>
</organism>
<proteinExistence type="predicted"/>
<dbReference type="Proteomes" id="UP000323439">
    <property type="component" value="Unassembled WGS sequence"/>
</dbReference>
<accession>A0A1G5VRQ4</accession>
<dbReference type="RefSeq" id="WP_149731420.1">
    <property type="nucleotide sequence ID" value="NZ_FMXB01000005.1"/>
</dbReference>
<dbReference type="OrthoDB" id="77690at2157"/>
<evidence type="ECO:0000313" key="2">
    <source>
        <dbReference type="Proteomes" id="UP000323439"/>
    </source>
</evidence>
<dbReference type="EMBL" id="FMXB01000005">
    <property type="protein sequence ID" value="SDA48374.1"/>
    <property type="molecule type" value="Genomic_DNA"/>
</dbReference>
<dbReference type="AlphaFoldDB" id="A0A1G5VRQ4"/>
<name>A0A1G5VRQ4_9EURY</name>
<gene>
    <name evidence="1" type="ORF">SAMN02910315_00808</name>
</gene>
<protein>
    <recommendedName>
        <fullName evidence="3">Ryanodine receptor Ryr domain-containing protein</fullName>
    </recommendedName>
</protein>
<dbReference type="Gene3D" id="6.20.350.10">
    <property type="match status" value="2"/>
</dbReference>